<feature type="domain" description="SWI/SNF Subunit INI1 DNA binding" evidence="7">
    <location>
        <begin position="137"/>
        <end position="202"/>
    </location>
</feature>
<feature type="region of interest" description="Disordered" evidence="5">
    <location>
        <begin position="463"/>
        <end position="497"/>
    </location>
</feature>
<dbReference type="SUPFAM" id="SSF48452">
    <property type="entry name" value="TPR-like"/>
    <property type="match status" value="2"/>
</dbReference>
<feature type="region of interest" description="Disordered" evidence="5">
    <location>
        <begin position="2401"/>
        <end position="2456"/>
    </location>
</feature>
<comment type="similarity">
    <text evidence="2">Belongs to the MIF family.</text>
</comment>
<evidence type="ECO:0000256" key="5">
    <source>
        <dbReference type="SAM" id="MobiDB-lite"/>
    </source>
</evidence>
<feature type="region of interest" description="Disordered" evidence="5">
    <location>
        <begin position="1867"/>
        <end position="1913"/>
    </location>
</feature>
<dbReference type="InterPro" id="IPR015134">
    <property type="entry name" value="MEF2-bd"/>
</dbReference>
<dbReference type="EMBL" id="JAATIS010000094">
    <property type="protein sequence ID" value="KAG2470959.1"/>
    <property type="molecule type" value="Genomic_DNA"/>
</dbReference>
<feature type="non-terminal residue" evidence="8">
    <location>
        <position position="2624"/>
    </location>
</feature>
<dbReference type="InterPro" id="IPR019734">
    <property type="entry name" value="TPR_rpt"/>
</dbReference>
<dbReference type="Proteomes" id="UP000886611">
    <property type="component" value="Unassembled WGS sequence"/>
</dbReference>
<dbReference type="InterPro" id="IPR014347">
    <property type="entry name" value="Tautomerase/MIF_sf"/>
</dbReference>
<dbReference type="Gene3D" id="3.30.429.10">
    <property type="entry name" value="Macrophage Migration Inhibitory Factor"/>
    <property type="match status" value="1"/>
</dbReference>
<feature type="repeat" description="TPR" evidence="4">
    <location>
        <begin position="708"/>
        <end position="741"/>
    </location>
</feature>
<feature type="region of interest" description="Disordered" evidence="5">
    <location>
        <begin position="1948"/>
        <end position="1974"/>
    </location>
</feature>
<feature type="domain" description="Calcineurin-binding protein cabin-1 MEF2-binding" evidence="6">
    <location>
        <begin position="2560"/>
        <end position="2594"/>
    </location>
</feature>
<dbReference type="InterPro" id="IPR048664">
    <property type="entry name" value="INI1_DNA-bd"/>
</dbReference>
<sequence length="2624" mass="292353">MDWVLGKVVGSSGCRASVGEERFTDLDFANDAVIFMESMEALIGALKRLSEECLGLRLSLIKTNIQAFNDLLATAISSVSVCGGSVDLVERFTDLGSDFHVSGDSSYEVSRRIGRAWGVQEVTGKGCVALPISMQMTKVGNYLRMFRGSLYKRYPSLWRRLASVEERKKIVASSHDHGYTTLATSVTLLKAAEVEEILEGNDEKYKAVSISTEPPAYLREQKAKRNSQWVPTLPNSSHHLDAVPCSTTINRNRMGRDKKRTFPLCFDDHDPAVIHENASQTEILVPIRLDMEIDGQKLRDAFTWNMNEKLMTPEMFAEILCDDLDLNPLAFVPAIASAIRQQIESYPTDSILDEQTDQRVIIKLNIHVGNISLVDQFEWDMSEKENSPEKFALKLCSELGLGGEFVTTIAYSIRGQLSWHQRTYAFSENPLPTVEIAIRNTGDADQWCPLLETLTDAEMEKKIRDQDRNTSHSAPSPPTVQPAHAPPSAVAAASSQPKQPGLMAQMATTAAGVAVGSAVGHVVGGALTGAFSGSSTSDPVKSGAPQRINAVVKGGLPMQIGGSMEPCVILTVSAVSVLGTAEQNKEHSARLFQFLMKELQLSEDRIVLRFCPLETWQIRIAALNAASVTGDEFEDSLKSYKTQTKEAQEAEAFALYHRALDLQKHDKFEDSAKAYHQLLETPLLKEAIPSEEEEEKAGLKHPGLMLKYSTFKNLASLAVQREDLEKAMEFYLEAVMLDSTDVNMWYKIGQVAVRLLRIPLARHAFEEGLRCNPDHWPCLDQLITVLYTISDYSYETEAKAIVVEALDLRRRRQELSVQVKQPDLKLVQPLPYFTWKCLGESLLAMYKYQTSCEPPQPSLGKRIDLSEYQDPSHLLNSPLSFSAVTVIQTTTSDIITPQPTTPQVPVTQPAVLCQIVQSHHVVEVTTTIADSAVNDKAKKVTKRKRTIEDSGETAKRRSARVRNTKCKKEEKIDFQELLVKFLPSRFVEIIVQLKKLGPEDDEESLSNYEVQSDLQPEHNQHLGSHSMSFDSTTFTESERQDVHSFLINNMNNGGILELMMRYLKAIGQRFLVEWPPGLAIVVLEIYNNWRKHNCGLPNPLLRDCSDQHIKEMMMMGLSCMELQLDQWLITKVNSNSVSPQKGPITSAENNADFPGQYFLGDLMQISFASSQRDLFKDEWVNFVVRVYWLKARFLALQGDMEQALESYDICTSLLQGSPLLQNENEDKLNILLPNLLVDATVSIEEINKKLKSLERCQSLEEIQRLFESGDYESVVRLLKPTLGNGGSGRGKQLEFVTSTPERPTQLLLLQSSLLQLKDFKQCLECSEISLNEAIQQMNNAATSSTKEEYITTVMQLLDGIDLCFSEDSNVLKSASRSICLVRLTNNLIQVRVLQKELAASTSEEAHPYKEELETALEQCFYCLYSYPSKKSKARYLEEHSAQQVELAWSDALFMFDYFKPKTLPEFDSYKTSTVSADLANLLKKISSIVPRSDKPALTIDEVSAYIEGTSDKIPCVPEGAGPVPPLVNELYYLLADYHFKNKEQSKAIKFYMHDICVSPDRFDSWAGMALARASRIQDKLNSNELKSDGPIWKQSLGVLNCFKRALEIDNSNLSLWIEYGTMSYTLHSFASRQLKHCKTDLPLEAVKQMERRNSMLETASECFNAASRCEGDGDEEEWLIHYMLGKIAEKRKQSPRQYLQLYKQAAHHLHEEAARYPRKIHYHNPPELAMEALELHFRLSASVLKLLENGQAEQELDHEMLFSILKDASEGPFARGEEKNTPKASEKEKPLSGNDDDSHSSTGTPLGPGTSLPSTGPGLTSPPYTATPVDHDYVKRKTLRRQQQQQEQAVADERSQDSMAVMLSDSNSTQDLFTDPTSSQDSNHKKHSVKDSMSSSENATSAKDSQERAGRLEGRSECTTVIALTPLQTDILEVLDAMSLSLVEVTDHKVSTDPPPPAVPVTPTKLSAANPTTPSSEVRKKLDLIDDSCDVPQCLPTDRAEQKQVLTDMCIRALSLCLSRFPQHYKSLYRLAYLYTKSKTHKNLHWARDVLLGSSVPWQQLKHMPAQGLFCERNKTNLFNGIWRIPVDEIDRPGSFASHMNRSIVLLLEVLSQLKDHSTLLKVSCLLQRTPDQGKYTFGVCSCVMVSFDYPPGHCLCLSQVSDQPASQDFRSLMGEMTTDVTNKPNAEDSQRVLPKKPALSDGAAPQGSENGPKNASSGHLPQAMDTVEQQGERRAREESTRPGSVEPMDLDGNLWVESSRTDAVCKPLEVDFNKESLGTEKAIDNNKAPELSLEDLSISSKQQQATTTMGQASLPSSGTELSSIRKPCRKRKLLEDTESGKTLLLDAYRVWQQGQKFMTYDLGEIEEIMSETYMLIKQVDEGTALEQAVKFCQIQLATSTQKQSTTDTPTTPKSTKDHKDAFFPVTPSVVTSSSMQPTAGTADQAPSETVPKPTGDLQLKQLKQPQASSCSSVPSGQVELRGMAHIGGAQIDSASPITYITQKASSLLSSEQLSPGSQHARQDNSRIRSRIPPNMPKLLIPSSVTKFPPEITVTPPTPTLLSPKGSISEETKQRLKSAILSAQSAANVKKETLHQPALEVQETSSQESSLESDTDEEDDYMDI</sequence>
<dbReference type="GO" id="GO:0000228">
    <property type="term" value="C:nuclear chromosome"/>
    <property type="evidence" value="ECO:0007669"/>
    <property type="project" value="InterPro"/>
</dbReference>
<reference evidence="8 9" key="1">
    <citation type="journal article" date="2021" name="Cell">
        <title>Tracing the genetic footprints of vertebrate landing in non-teleost ray-finned fishes.</title>
        <authorList>
            <person name="Bi X."/>
            <person name="Wang K."/>
            <person name="Yang L."/>
            <person name="Pan H."/>
            <person name="Jiang H."/>
            <person name="Wei Q."/>
            <person name="Fang M."/>
            <person name="Yu H."/>
            <person name="Zhu C."/>
            <person name="Cai Y."/>
            <person name="He Y."/>
            <person name="Gan X."/>
            <person name="Zeng H."/>
            <person name="Yu D."/>
            <person name="Zhu Y."/>
            <person name="Jiang H."/>
            <person name="Qiu Q."/>
            <person name="Yang H."/>
            <person name="Zhang Y.E."/>
            <person name="Wang W."/>
            <person name="Zhu M."/>
            <person name="He S."/>
            <person name="Zhang G."/>
        </authorList>
    </citation>
    <scope>NUCLEOTIDE SEQUENCE [LARGE SCALE GENOMIC DNA]</scope>
    <source>
        <strain evidence="8">Bchr_013</strain>
    </source>
</reference>
<comment type="subcellular location">
    <subcellularLocation>
        <location evidence="1">Nucleus</location>
    </subcellularLocation>
</comment>
<feature type="repeat" description="TPR" evidence="4">
    <location>
        <begin position="742"/>
        <end position="775"/>
    </location>
</feature>
<feature type="non-terminal residue" evidence="8">
    <location>
        <position position="1"/>
    </location>
</feature>
<feature type="compositionally biased region" description="Polar residues" evidence="5">
    <location>
        <begin position="2208"/>
        <end position="2220"/>
    </location>
</feature>
<feature type="region of interest" description="Disordered" evidence="5">
    <location>
        <begin position="1838"/>
        <end position="1857"/>
    </location>
</feature>
<dbReference type="GO" id="GO:0006338">
    <property type="term" value="P:chromatin remodeling"/>
    <property type="evidence" value="ECO:0007669"/>
    <property type="project" value="InterPro"/>
</dbReference>
<feature type="region of interest" description="Disordered" evidence="5">
    <location>
        <begin position="2511"/>
        <end position="2543"/>
    </location>
</feature>
<comment type="caution">
    <text evidence="8">The sequence shown here is derived from an EMBL/GenBank/DDBJ whole genome shotgun (WGS) entry which is preliminary data.</text>
</comment>
<feature type="compositionally biased region" description="Low complexity" evidence="5">
    <location>
        <begin position="1800"/>
        <end position="1823"/>
    </location>
</feature>
<feature type="compositionally biased region" description="Low complexity" evidence="5">
    <location>
        <begin position="2599"/>
        <end position="2610"/>
    </location>
</feature>
<dbReference type="PANTHER" id="PTHR15502:SF7">
    <property type="entry name" value="CALCINEURIN-BINDING PROTEIN CABIN-1"/>
    <property type="match status" value="1"/>
</dbReference>
<feature type="region of interest" description="Disordered" evidence="5">
    <location>
        <begin position="1772"/>
        <end position="1829"/>
    </location>
</feature>
<dbReference type="InterPro" id="IPR011990">
    <property type="entry name" value="TPR-like_helical_dom_sf"/>
</dbReference>
<feature type="region of interest" description="Disordered" evidence="5">
    <location>
        <begin position="2179"/>
        <end position="2255"/>
    </location>
</feature>
<evidence type="ECO:0000259" key="6">
    <source>
        <dbReference type="Pfam" id="PF09047"/>
    </source>
</evidence>
<evidence type="ECO:0000256" key="2">
    <source>
        <dbReference type="ARBA" id="ARBA00005851"/>
    </source>
</evidence>
<accession>A0A8X7XPB8</accession>
<dbReference type="FunFam" id="1.25.40.10:FF:000076">
    <property type="entry name" value="calcineurin-binding protein cabin-1 isoform X1"/>
    <property type="match status" value="1"/>
</dbReference>
<feature type="compositionally biased region" description="Polar residues" evidence="5">
    <location>
        <begin position="2300"/>
        <end position="2323"/>
    </location>
</feature>
<dbReference type="PROSITE" id="PS50005">
    <property type="entry name" value="TPR"/>
    <property type="match status" value="2"/>
</dbReference>
<dbReference type="PANTHER" id="PTHR15502">
    <property type="entry name" value="CALCINEURIN-BINDING PROTEIN CABIN 1-RELATED"/>
    <property type="match status" value="1"/>
</dbReference>
<feature type="compositionally biased region" description="Polar residues" evidence="5">
    <location>
        <begin position="1867"/>
        <end position="1881"/>
    </location>
</feature>
<feature type="compositionally biased region" description="Low complexity" evidence="5">
    <location>
        <begin position="2401"/>
        <end position="2414"/>
    </location>
</feature>
<dbReference type="Pfam" id="PF21459">
    <property type="entry name" value="INI1_DNA-bd"/>
    <property type="match status" value="1"/>
</dbReference>
<evidence type="ECO:0000259" key="7">
    <source>
        <dbReference type="Pfam" id="PF21459"/>
    </source>
</evidence>
<feature type="region of interest" description="Disordered" evidence="5">
    <location>
        <begin position="2300"/>
        <end position="2326"/>
    </location>
</feature>
<dbReference type="Pfam" id="PF04855">
    <property type="entry name" value="SNF5"/>
    <property type="match status" value="1"/>
</dbReference>
<keyword evidence="4" id="KW-0802">TPR repeat</keyword>
<feature type="compositionally biased region" description="Basic and acidic residues" evidence="5">
    <location>
        <begin position="2231"/>
        <end position="2241"/>
    </location>
</feature>
<keyword evidence="9" id="KW-1185">Reference proteome</keyword>
<dbReference type="InterPro" id="IPR033053">
    <property type="entry name" value="Hir3/CABIN1"/>
</dbReference>
<feature type="compositionally biased region" description="Polar residues" evidence="5">
    <location>
        <begin position="2511"/>
        <end position="2520"/>
    </location>
</feature>
<dbReference type="GO" id="GO:0031491">
    <property type="term" value="F:nucleosome binding"/>
    <property type="evidence" value="ECO:0007669"/>
    <property type="project" value="TreeGrafter"/>
</dbReference>
<proteinExistence type="inferred from homology"/>
<feature type="compositionally biased region" description="Basic and acidic residues" evidence="5">
    <location>
        <begin position="1904"/>
        <end position="1913"/>
    </location>
</feature>
<feature type="compositionally biased region" description="Acidic residues" evidence="5">
    <location>
        <begin position="2611"/>
        <end position="2624"/>
    </location>
</feature>
<evidence type="ECO:0000256" key="3">
    <source>
        <dbReference type="ARBA" id="ARBA00023242"/>
    </source>
</evidence>
<dbReference type="InterPro" id="IPR006939">
    <property type="entry name" value="SNF5"/>
</dbReference>
<dbReference type="Pfam" id="PF09047">
    <property type="entry name" value="MEF2_binding"/>
    <property type="match status" value="1"/>
</dbReference>
<dbReference type="SUPFAM" id="SSF55331">
    <property type="entry name" value="Tautomerase/MIF"/>
    <property type="match status" value="1"/>
</dbReference>
<evidence type="ECO:0000256" key="4">
    <source>
        <dbReference type="PROSITE-ProRule" id="PRU00339"/>
    </source>
</evidence>
<evidence type="ECO:0000256" key="1">
    <source>
        <dbReference type="ARBA" id="ARBA00004123"/>
    </source>
</evidence>
<feature type="compositionally biased region" description="Low complexity" evidence="5">
    <location>
        <begin position="2425"/>
        <end position="2439"/>
    </location>
</feature>
<feature type="compositionally biased region" description="Low complexity" evidence="5">
    <location>
        <begin position="481"/>
        <end position="497"/>
    </location>
</feature>
<feature type="region of interest" description="Disordered" evidence="5">
    <location>
        <begin position="2587"/>
        <end position="2624"/>
    </location>
</feature>
<organism evidence="8 9">
    <name type="scientific">Polypterus senegalus</name>
    <name type="common">Senegal bichir</name>
    <dbReference type="NCBI Taxonomy" id="55291"/>
    <lineage>
        <taxon>Eukaryota</taxon>
        <taxon>Metazoa</taxon>
        <taxon>Chordata</taxon>
        <taxon>Craniata</taxon>
        <taxon>Vertebrata</taxon>
        <taxon>Euteleostomi</taxon>
        <taxon>Actinopterygii</taxon>
        <taxon>Polypteriformes</taxon>
        <taxon>Polypteridae</taxon>
        <taxon>Polypterus</taxon>
    </lineage>
</organism>
<dbReference type="CDD" id="cd13839">
    <property type="entry name" value="MEF2_binding"/>
    <property type="match status" value="1"/>
</dbReference>
<feature type="compositionally biased region" description="Basic and acidic residues" evidence="5">
    <location>
        <begin position="1775"/>
        <end position="1790"/>
    </location>
</feature>
<keyword evidence="3" id="KW-0539">Nucleus</keyword>
<gene>
    <name evidence="8" type="primary">Cabin1</name>
    <name evidence="8" type="ORF">GTO96_0005634</name>
</gene>
<evidence type="ECO:0000313" key="9">
    <source>
        <dbReference type="Proteomes" id="UP000886611"/>
    </source>
</evidence>
<dbReference type="Gene3D" id="1.25.40.10">
    <property type="entry name" value="Tetratricopeptide repeat domain"/>
    <property type="match status" value="2"/>
</dbReference>
<protein>
    <submittedName>
        <fullName evidence="8">CABIN protein</fullName>
    </submittedName>
</protein>
<feature type="compositionally biased region" description="Polar residues" evidence="5">
    <location>
        <begin position="1965"/>
        <end position="1974"/>
    </location>
</feature>
<dbReference type="SMART" id="SM00028">
    <property type="entry name" value="TPR"/>
    <property type="match status" value="4"/>
</dbReference>
<dbReference type="CDD" id="cd21086">
    <property type="entry name" value="WH_NTD_SMARCB1"/>
    <property type="match status" value="1"/>
</dbReference>
<feature type="compositionally biased region" description="Polar residues" evidence="5">
    <location>
        <begin position="1891"/>
        <end position="1903"/>
    </location>
</feature>
<name>A0A8X7XPB8_POLSE</name>
<dbReference type="InterPro" id="IPR001398">
    <property type="entry name" value="Macrophage_inhib_fac"/>
</dbReference>
<dbReference type="Pfam" id="PF01187">
    <property type="entry name" value="MIF"/>
    <property type="match status" value="1"/>
</dbReference>
<evidence type="ECO:0000313" key="8">
    <source>
        <dbReference type="EMBL" id="KAG2470959.1"/>
    </source>
</evidence>